<evidence type="ECO:0000313" key="2">
    <source>
        <dbReference type="Proteomes" id="UP001059041"/>
    </source>
</evidence>
<reference evidence="1" key="1">
    <citation type="submission" date="2021-02" db="EMBL/GenBank/DDBJ databases">
        <title>Comparative genomics reveals that relaxation of natural selection precedes convergent phenotypic evolution of cavefish.</title>
        <authorList>
            <person name="Peng Z."/>
        </authorList>
    </citation>
    <scope>NUCLEOTIDE SEQUENCE</scope>
    <source>
        <tissue evidence="1">Muscle</tissue>
    </source>
</reference>
<dbReference type="AlphaFoldDB" id="A0A9W7T202"/>
<sequence length="185" mass="20452">MILTDAEGYTLRALKSASNNGKHVLYLVPIQEALSTDPLPYDAPEFSKMPQANCVSCGQKMPLQMLALHADECSVILQHIAWPVADSDDDDDESLHPEIVTRQITFLREYIQEATSDQLQKLMSFWTGWEVPSNSLQVNVCKGKFFKASTCSRTLMLPADILTMDEFSSTLQACANTASTGFGLV</sequence>
<dbReference type="InterPro" id="IPR035983">
    <property type="entry name" value="Hect_E3_ubiquitin_ligase"/>
</dbReference>
<evidence type="ECO:0000313" key="1">
    <source>
        <dbReference type="EMBL" id="KAI7789505.1"/>
    </source>
</evidence>
<organism evidence="1 2">
    <name type="scientific">Triplophysa rosa</name>
    <name type="common">Cave loach</name>
    <dbReference type="NCBI Taxonomy" id="992332"/>
    <lineage>
        <taxon>Eukaryota</taxon>
        <taxon>Metazoa</taxon>
        <taxon>Chordata</taxon>
        <taxon>Craniata</taxon>
        <taxon>Vertebrata</taxon>
        <taxon>Euteleostomi</taxon>
        <taxon>Actinopterygii</taxon>
        <taxon>Neopterygii</taxon>
        <taxon>Teleostei</taxon>
        <taxon>Ostariophysi</taxon>
        <taxon>Cypriniformes</taxon>
        <taxon>Nemacheilidae</taxon>
        <taxon>Triplophysa</taxon>
    </lineage>
</organism>
<evidence type="ECO:0008006" key="3">
    <source>
        <dbReference type="Google" id="ProtNLM"/>
    </source>
</evidence>
<proteinExistence type="predicted"/>
<dbReference type="GO" id="GO:0004842">
    <property type="term" value="F:ubiquitin-protein transferase activity"/>
    <property type="evidence" value="ECO:0007669"/>
    <property type="project" value="InterPro"/>
</dbReference>
<dbReference type="EMBL" id="JAFHDT010000450">
    <property type="protein sequence ID" value="KAI7789505.1"/>
    <property type="molecule type" value="Genomic_DNA"/>
</dbReference>
<accession>A0A9W7T202</accession>
<name>A0A9W7T202_TRIRA</name>
<dbReference type="Proteomes" id="UP001059041">
    <property type="component" value="Unassembled WGS sequence"/>
</dbReference>
<gene>
    <name evidence="1" type="ORF">IRJ41_007610</name>
</gene>
<dbReference type="SUPFAM" id="SSF56204">
    <property type="entry name" value="Hect, E3 ligase catalytic domain"/>
    <property type="match status" value="1"/>
</dbReference>
<comment type="caution">
    <text evidence="1">The sequence shown here is derived from an EMBL/GenBank/DDBJ whole genome shotgun (WGS) entry which is preliminary data.</text>
</comment>
<protein>
    <recommendedName>
        <fullName evidence="3">HECT domain-containing protein</fullName>
    </recommendedName>
</protein>
<keyword evidence="2" id="KW-1185">Reference proteome</keyword>